<protein>
    <submittedName>
        <fullName evidence="1">Uncharacterized protein</fullName>
    </submittedName>
</protein>
<sequence length="77" mass="8563">LENQCIFKDTNKISYDSFRTFIDSSNTTYSALACFQVIVLARVIGNTEDEQVTLTALAIMKLADLLLSTNISLITQI</sequence>
<name>A0A8S3JJG8_9BILA</name>
<dbReference type="EMBL" id="CAJOBJ010362702">
    <property type="protein sequence ID" value="CAF5219126.1"/>
    <property type="molecule type" value="Genomic_DNA"/>
</dbReference>
<comment type="caution">
    <text evidence="1">The sequence shown here is derived from an EMBL/GenBank/DDBJ whole genome shotgun (WGS) entry which is preliminary data.</text>
</comment>
<evidence type="ECO:0000313" key="1">
    <source>
        <dbReference type="EMBL" id="CAF5219126.1"/>
    </source>
</evidence>
<dbReference type="AlphaFoldDB" id="A0A8S3JJG8"/>
<accession>A0A8S3JJG8</accession>
<proteinExistence type="predicted"/>
<reference evidence="1" key="1">
    <citation type="submission" date="2021-02" db="EMBL/GenBank/DDBJ databases">
        <authorList>
            <person name="Nowell W R."/>
        </authorList>
    </citation>
    <scope>NUCLEOTIDE SEQUENCE</scope>
</reference>
<organism evidence="1 2">
    <name type="scientific">Rotaria magnacalcarata</name>
    <dbReference type="NCBI Taxonomy" id="392030"/>
    <lineage>
        <taxon>Eukaryota</taxon>
        <taxon>Metazoa</taxon>
        <taxon>Spiralia</taxon>
        <taxon>Gnathifera</taxon>
        <taxon>Rotifera</taxon>
        <taxon>Eurotatoria</taxon>
        <taxon>Bdelloidea</taxon>
        <taxon>Philodinida</taxon>
        <taxon>Philodinidae</taxon>
        <taxon>Rotaria</taxon>
    </lineage>
</organism>
<feature type="non-terminal residue" evidence="1">
    <location>
        <position position="1"/>
    </location>
</feature>
<feature type="non-terminal residue" evidence="1">
    <location>
        <position position="77"/>
    </location>
</feature>
<dbReference type="Proteomes" id="UP000681720">
    <property type="component" value="Unassembled WGS sequence"/>
</dbReference>
<gene>
    <name evidence="1" type="ORF">GIL414_LOCUS83319</name>
</gene>
<evidence type="ECO:0000313" key="2">
    <source>
        <dbReference type="Proteomes" id="UP000681720"/>
    </source>
</evidence>